<dbReference type="OrthoDB" id="583302at2"/>
<comment type="caution">
    <text evidence="1">The sequence shown here is derived from an EMBL/GenBank/DDBJ whole genome shotgun (WGS) entry which is preliminary data.</text>
</comment>
<protein>
    <submittedName>
        <fullName evidence="1">Uncharacterized protein</fullName>
    </submittedName>
</protein>
<sequence length="100" mass="11427">MSESEFLRFLKTARSDPGLLARYSSMDLPRVLFHARNDGFAFTEADASRVIGRLEAEVVIDKDKEPFDGGSTLWRHMWGTRYLDYLVEHVVARYDGEGPS</sequence>
<dbReference type="RefSeq" id="WP_139633007.1">
    <property type="nucleotide sequence ID" value="NZ_CP045572.1"/>
</dbReference>
<name>A0A5C4W9D4_9ACTN</name>
<proteinExistence type="predicted"/>
<accession>A0A5P9YR02</accession>
<reference evidence="1 2" key="1">
    <citation type="submission" date="2019-10" db="EMBL/GenBank/DDBJ databases">
        <title>Nonomuraea sp. nov., isolated from Phyllanthus amarus.</title>
        <authorList>
            <person name="Klykleung N."/>
            <person name="Tanasupawat S."/>
        </authorList>
    </citation>
    <scope>NUCLEOTIDE SEQUENCE [LARGE SCALE GENOMIC DNA]</scope>
    <source>
        <strain evidence="1 2">PA1-10</strain>
    </source>
</reference>
<accession>A0A5C4W9D4</accession>
<evidence type="ECO:0000313" key="2">
    <source>
        <dbReference type="Proteomes" id="UP000312512"/>
    </source>
</evidence>
<dbReference type="Proteomes" id="UP000312512">
    <property type="component" value="Unassembled WGS sequence"/>
</dbReference>
<dbReference type="EMBL" id="VDLX02000009">
    <property type="protein sequence ID" value="KAB8192717.1"/>
    <property type="molecule type" value="Genomic_DNA"/>
</dbReference>
<organism evidence="1 2">
    <name type="scientific">Nonomuraea phyllanthi</name>
    <dbReference type="NCBI Taxonomy" id="2219224"/>
    <lineage>
        <taxon>Bacteria</taxon>
        <taxon>Bacillati</taxon>
        <taxon>Actinomycetota</taxon>
        <taxon>Actinomycetes</taxon>
        <taxon>Streptosporangiales</taxon>
        <taxon>Streptosporangiaceae</taxon>
        <taxon>Nonomuraea</taxon>
    </lineage>
</organism>
<gene>
    <name evidence="1" type="ORF">FH608_024895</name>
</gene>
<keyword evidence="2" id="KW-1185">Reference proteome</keyword>
<dbReference type="AlphaFoldDB" id="A0A5C4W9D4"/>
<evidence type="ECO:0000313" key="1">
    <source>
        <dbReference type="EMBL" id="KAB8192717.1"/>
    </source>
</evidence>